<accession>A0A6S7IIU3</accession>
<dbReference type="Gene3D" id="3.10.20.10">
    <property type="match status" value="1"/>
</dbReference>
<dbReference type="SMART" id="SM00266">
    <property type="entry name" value="CAD"/>
    <property type="match status" value="1"/>
</dbReference>
<organism evidence="3 4">
    <name type="scientific">Paramuricea clavata</name>
    <name type="common">Red gorgonian</name>
    <name type="synonym">Violescent sea-whip</name>
    <dbReference type="NCBI Taxonomy" id="317549"/>
    <lineage>
        <taxon>Eukaryota</taxon>
        <taxon>Metazoa</taxon>
        <taxon>Cnidaria</taxon>
        <taxon>Anthozoa</taxon>
        <taxon>Octocorallia</taxon>
        <taxon>Malacalcyonacea</taxon>
        <taxon>Plexauridae</taxon>
        <taxon>Paramuricea</taxon>
    </lineage>
</organism>
<dbReference type="OrthoDB" id="6475906at2759"/>
<keyword evidence="4" id="KW-1185">Reference proteome</keyword>
<dbReference type="PROSITE" id="PS51135">
    <property type="entry name" value="CIDE_N"/>
    <property type="match status" value="1"/>
</dbReference>
<dbReference type="SUPFAM" id="SSF54277">
    <property type="entry name" value="CAD &amp; PB1 domains"/>
    <property type="match status" value="1"/>
</dbReference>
<dbReference type="InterPro" id="IPR003508">
    <property type="entry name" value="CIDE-N_dom"/>
</dbReference>
<protein>
    <submittedName>
        <fullName evidence="3">Cell death activator CIDE-B</fullName>
    </submittedName>
</protein>
<proteinExistence type="predicted"/>
<dbReference type="InterPro" id="IPR038398">
    <property type="entry name" value="NCD2_sf"/>
</dbReference>
<evidence type="ECO:0000256" key="2">
    <source>
        <dbReference type="SAM" id="MobiDB-lite"/>
    </source>
</evidence>
<reference evidence="3" key="1">
    <citation type="submission" date="2020-04" db="EMBL/GenBank/DDBJ databases">
        <authorList>
            <person name="Alioto T."/>
            <person name="Alioto T."/>
            <person name="Gomez Garrido J."/>
        </authorList>
    </citation>
    <scope>NUCLEOTIDE SEQUENCE</scope>
    <source>
        <strain evidence="3">A484AB</strain>
    </source>
</reference>
<dbReference type="AlphaFoldDB" id="A0A6S7IIU3"/>
<feature type="compositionally biased region" description="Polar residues" evidence="2">
    <location>
        <begin position="169"/>
        <end position="179"/>
    </location>
</feature>
<evidence type="ECO:0000313" key="4">
    <source>
        <dbReference type="Proteomes" id="UP001152795"/>
    </source>
</evidence>
<dbReference type="Proteomes" id="UP001152795">
    <property type="component" value="Unassembled WGS sequence"/>
</dbReference>
<comment type="caution">
    <text evidence="3">The sequence shown here is derived from an EMBL/GenBank/DDBJ whole genome shotgun (WGS) entry which is preliminary data.</text>
</comment>
<evidence type="ECO:0000313" key="3">
    <source>
        <dbReference type="EMBL" id="CAB4002908.1"/>
    </source>
</evidence>
<dbReference type="Gene3D" id="1.20.120.2010">
    <property type="entry name" value="NAB conserved domain 2"/>
    <property type="match status" value="1"/>
</dbReference>
<feature type="region of interest" description="Disordered" evidence="2">
    <location>
        <begin position="167"/>
        <end position="196"/>
    </location>
</feature>
<evidence type="ECO:0000256" key="1">
    <source>
        <dbReference type="ARBA" id="ARBA00022703"/>
    </source>
</evidence>
<dbReference type="GO" id="GO:0006915">
    <property type="term" value="P:apoptotic process"/>
    <property type="evidence" value="ECO:0007669"/>
    <property type="project" value="UniProtKB-UniRule"/>
</dbReference>
<dbReference type="Pfam" id="PF02017">
    <property type="entry name" value="CIDE-N"/>
    <property type="match status" value="1"/>
</dbReference>
<name>A0A6S7IIU3_PARCT</name>
<gene>
    <name evidence="3" type="ORF">PACLA_8A065242</name>
</gene>
<sequence length="275" mass="31414">MPLYKVWSSTREVKKAVIACSFTEFVLKGKEKLGFSKEEEVNIYTNDDGTEVEEDTFLEFGSATIFIMTRKEDPAGDKDIESAIIMDDQSGQKVLKAPKHLSEDIVKKNSMIFGFNKKSAKLTAWQEAVNNAAFQFAKHDPDLLYNRAELKIKAEAEARKTYVFKKPSGSRSIHVQQESGPKPKRSKTSSDERKEQVSSVSIQLELIKNQISSKQQLCSKASAVKDFALCSKVQGEMRKLFQEKANHEKMLKMLQTKERKSTWYQKKKYTTTCRK</sequence>
<keyword evidence="1" id="KW-0053">Apoptosis</keyword>
<dbReference type="EMBL" id="CACRXK020004481">
    <property type="protein sequence ID" value="CAB4002908.1"/>
    <property type="molecule type" value="Genomic_DNA"/>
</dbReference>